<dbReference type="Proteomes" id="UP000887565">
    <property type="component" value="Unplaced"/>
</dbReference>
<sequence length="225" mass="26129">MMTETHWKKIARIYCERSTIHGFNELYYARSWFWTIFWSVIVVGGIGITVYQVKAEVKQFVADRNLALISPVDTGEAIYPDVTVCYIHWVYWLNWTKAQEMGFTKQPLLIAMSFLSNVVSAERFDVSKAKLELKRLMVENNFTEISQLLYVLAINLPSTNLSTGYLIENPILFRKKRIDYKQSMNMLCYLTPSEQVKEYLQNASRNNGKESTSISLFSFAMQGDH</sequence>
<proteinExistence type="inferred from homology"/>
<evidence type="ECO:0000256" key="9">
    <source>
        <dbReference type="ARBA" id="ARBA00023136"/>
    </source>
</evidence>
<evidence type="ECO:0000256" key="6">
    <source>
        <dbReference type="ARBA" id="ARBA00022989"/>
    </source>
</evidence>
<dbReference type="GO" id="GO:0005272">
    <property type="term" value="F:sodium channel activity"/>
    <property type="evidence" value="ECO:0007669"/>
    <property type="project" value="UniProtKB-KW"/>
</dbReference>
<comment type="subcellular location">
    <subcellularLocation>
        <location evidence="1">Membrane</location>
        <topology evidence="1">Multi-pass membrane protein</topology>
    </subcellularLocation>
</comment>
<protein>
    <submittedName>
        <fullName evidence="16">Uncharacterized protein</fullName>
    </submittedName>
</protein>
<evidence type="ECO:0000256" key="7">
    <source>
        <dbReference type="ARBA" id="ARBA00023053"/>
    </source>
</evidence>
<dbReference type="WBParaSite" id="nRc.2.0.1.t28069-RA">
    <property type="protein sequence ID" value="nRc.2.0.1.t28069-RA"/>
    <property type="gene ID" value="nRc.2.0.1.g28069"/>
</dbReference>
<evidence type="ECO:0000256" key="8">
    <source>
        <dbReference type="ARBA" id="ARBA00023065"/>
    </source>
</evidence>
<evidence type="ECO:0000313" key="16">
    <source>
        <dbReference type="WBParaSite" id="nRc.2.0.1.t28069-RA"/>
    </source>
</evidence>
<keyword evidence="10" id="KW-0325">Glycoprotein</keyword>
<evidence type="ECO:0000256" key="11">
    <source>
        <dbReference type="ARBA" id="ARBA00023201"/>
    </source>
</evidence>
<feature type="transmembrane region" description="Helical" evidence="14">
    <location>
        <begin position="32"/>
        <end position="51"/>
    </location>
</feature>
<keyword evidence="11 13" id="KW-0739">Sodium transport</keyword>
<keyword evidence="3 13" id="KW-0813">Transport</keyword>
<comment type="similarity">
    <text evidence="2 13">Belongs to the amiloride-sensitive sodium channel (TC 1.A.6) family.</text>
</comment>
<evidence type="ECO:0000256" key="3">
    <source>
        <dbReference type="ARBA" id="ARBA00022448"/>
    </source>
</evidence>
<evidence type="ECO:0000256" key="12">
    <source>
        <dbReference type="ARBA" id="ARBA00023303"/>
    </source>
</evidence>
<dbReference type="GO" id="GO:0016020">
    <property type="term" value="C:membrane"/>
    <property type="evidence" value="ECO:0007669"/>
    <property type="project" value="UniProtKB-SubCell"/>
</dbReference>
<name>A0A915JP89_ROMCU</name>
<keyword evidence="6 14" id="KW-1133">Transmembrane helix</keyword>
<evidence type="ECO:0000256" key="2">
    <source>
        <dbReference type="ARBA" id="ARBA00007193"/>
    </source>
</evidence>
<keyword evidence="5 13" id="KW-0812">Transmembrane</keyword>
<evidence type="ECO:0000313" key="15">
    <source>
        <dbReference type="Proteomes" id="UP000887565"/>
    </source>
</evidence>
<evidence type="ECO:0000256" key="4">
    <source>
        <dbReference type="ARBA" id="ARBA00022461"/>
    </source>
</evidence>
<keyword evidence="15" id="KW-1185">Reference proteome</keyword>
<evidence type="ECO:0000256" key="5">
    <source>
        <dbReference type="ARBA" id="ARBA00022692"/>
    </source>
</evidence>
<dbReference type="InterPro" id="IPR001873">
    <property type="entry name" value="ENaC"/>
</dbReference>
<keyword evidence="8 13" id="KW-0406">Ion transport</keyword>
<evidence type="ECO:0000256" key="14">
    <source>
        <dbReference type="SAM" id="Phobius"/>
    </source>
</evidence>
<evidence type="ECO:0000256" key="13">
    <source>
        <dbReference type="RuleBase" id="RU000679"/>
    </source>
</evidence>
<keyword evidence="4 13" id="KW-0894">Sodium channel</keyword>
<keyword evidence="9 14" id="KW-0472">Membrane</keyword>
<accession>A0A915JP89</accession>
<organism evidence="15 16">
    <name type="scientific">Romanomermis culicivorax</name>
    <name type="common">Nematode worm</name>
    <dbReference type="NCBI Taxonomy" id="13658"/>
    <lineage>
        <taxon>Eukaryota</taxon>
        <taxon>Metazoa</taxon>
        <taxon>Ecdysozoa</taxon>
        <taxon>Nematoda</taxon>
        <taxon>Enoplea</taxon>
        <taxon>Dorylaimia</taxon>
        <taxon>Mermithida</taxon>
        <taxon>Mermithoidea</taxon>
        <taxon>Mermithidae</taxon>
        <taxon>Romanomermis</taxon>
    </lineage>
</organism>
<evidence type="ECO:0000256" key="1">
    <source>
        <dbReference type="ARBA" id="ARBA00004141"/>
    </source>
</evidence>
<keyword evidence="7" id="KW-0915">Sodium</keyword>
<dbReference type="Pfam" id="PF00858">
    <property type="entry name" value="ASC"/>
    <property type="match status" value="1"/>
</dbReference>
<dbReference type="AlphaFoldDB" id="A0A915JP89"/>
<reference evidence="16" key="1">
    <citation type="submission" date="2022-11" db="UniProtKB">
        <authorList>
            <consortium name="WormBaseParasite"/>
        </authorList>
    </citation>
    <scope>IDENTIFICATION</scope>
</reference>
<evidence type="ECO:0000256" key="10">
    <source>
        <dbReference type="ARBA" id="ARBA00023180"/>
    </source>
</evidence>
<keyword evidence="12 13" id="KW-0407">Ion channel</keyword>